<feature type="transmembrane region" description="Helical" evidence="2">
    <location>
        <begin position="6"/>
        <end position="27"/>
    </location>
</feature>
<proteinExistence type="predicted"/>
<protein>
    <submittedName>
        <fullName evidence="3">Uncharacterized protein YoxC</fullName>
    </submittedName>
</protein>
<evidence type="ECO:0000256" key="1">
    <source>
        <dbReference type="SAM" id="MobiDB-lite"/>
    </source>
</evidence>
<name>A0ABV2GAQ0_9BACL</name>
<keyword evidence="2" id="KW-0472">Membrane</keyword>
<comment type="caution">
    <text evidence="3">The sequence shown here is derived from an EMBL/GenBank/DDBJ whole genome shotgun (WGS) entry which is preliminary data.</text>
</comment>
<dbReference type="PANTHER" id="PTHR40070:SF1">
    <property type="entry name" value="UPF0478 PROTEIN YTXG"/>
    <property type="match status" value="1"/>
</dbReference>
<feature type="region of interest" description="Disordered" evidence="1">
    <location>
        <begin position="136"/>
        <end position="160"/>
    </location>
</feature>
<dbReference type="InterPro" id="IPR009293">
    <property type="entry name" value="UPF0478"/>
</dbReference>
<dbReference type="Pfam" id="PF06103">
    <property type="entry name" value="DUF948"/>
    <property type="match status" value="1"/>
</dbReference>
<evidence type="ECO:0000256" key="2">
    <source>
        <dbReference type="SAM" id="Phobius"/>
    </source>
</evidence>
<dbReference type="RefSeq" id="WP_354196448.1">
    <property type="nucleotide sequence ID" value="NZ_JBEPLW010000006.1"/>
</dbReference>
<dbReference type="PANTHER" id="PTHR40070">
    <property type="entry name" value="UPF0478 PROTEIN YTXG"/>
    <property type="match status" value="1"/>
</dbReference>
<gene>
    <name evidence="3" type="ORF">ABID49_001246</name>
</gene>
<dbReference type="Gene3D" id="1.20.1170.10">
    <property type="match status" value="1"/>
</dbReference>
<evidence type="ECO:0000313" key="4">
    <source>
        <dbReference type="Proteomes" id="UP001549099"/>
    </source>
</evidence>
<keyword evidence="2" id="KW-1133">Transmembrane helix</keyword>
<accession>A0ABV2GAQ0</accession>
<organism evidence="3 4">
    <name type="scientific">Bhargavaea ullalensis</name>
    <dbReference type="NCBI Taxonomy" id="1265685"/>
    <lineage>
        <taxon>Bacteria</taxon>
        <taxon>Bacillati</taxon>
        <taxon>Bacillota</taxon>
        <taxon>Bacilli</taxon>
        <taxon>Bacillales</taxon>
        <taxon>Caryophanaceae</taxon>
        <taxon>Bhargavaea</taxon>
    </lineage>
</organism>
<reference evidence="3 4" key="1">
    <citation type="submission" date="2024-06" db="EMBL/GenBank/DDBJ databases">
        <title>Genomic Encyclopedia of Type Strains, Phase IV (KMG-IV): sequencing the most valuable type-strain genomes for metagenomic binning, comparative biology and taxonomic classification.</title>
        <authorList>
            <person name="Goeker M."/>
        </authorList>
    </citation>
    <scope>NUCLEOTIDE SEQUENCE [LARGE SCALE GENOMIC DNA]</scope>
    <source>
        <strain evidence="3 4">DSM 26128</strain>
    </source>
</reference>
<sequence length="160" mass="17391">MENLLYIAAIVAAVAFLILCIALAMTLGSLKKTLNSVSETVDGLEGQLQGLTKESTELLHKTNLLAEDIQHKSEQLNTVVQAVQGVGESFGNLNSSVRRITSSVSAEVERNEDKIAQVVQWSNVVLGIRDKWKERKGTGSDGWTEYTVPGQKRLPGPGTR</sequence>
<keyword evidence="4" id="KW-1185">Reference proteome</keyword>
<dbReference type="Proteomes" id="UP001549099">
    <property type="component" value="Unassembled WGS sequence"/>
</dbReference>
<dbReference type="EMBL" id="JBEPLW010000006">
    <property type="protein sequence ID" value="MET3575361.1"/>
    <property type="molecule type" value="Genomic_DNA"/>
</dbReference>
<keyword evidence="2" id="KW-0812">Transmembrane</keyword>
<evidence type="ECO:0000313" key="3">
    <source>
        <dbReference type="EMBL" id="MET3575361.1"/>
    </source>
</evidence>